<dbReference type="PROSITE" id="PS50197">
    <property type="entry name" value="BEACH"/>
    <property type="match status" value="1"/>
</dbReference>
<dbReference type="InterPro" id="IPR000409">
    <property type="entry name" value="BEACH_dom"/>
</dbReference>
<evidence type="ECO:0000313" key="4">
    <source>
        <dbReference type="Proteomes" id="UP000179807"/>
    </source>
</evidence>
<dbReference type="GeneID" id="94844751"/>
<evidence type="ECO:0000259" key="2">
    <source>
        <dbReference type="PROSITE" id="PS51783"/>
    </source>
</evidence>
<reference evidence="3" key="1">
    <citation type="submission" date="2016-10" db="EMBL/GenBank/DDBJ databases">
        <authorList>
            <person name="Benchimol M."/>
            <person name="Almeida L.G."/>
            <person name="Vasconcelos A.T."/>
            <person name="Perreira-Neves A."/>
            <person name="Rosa I.A."/>
            <person name="Tasca T."/>
            <person name="Bogo M.R."/>
            <person name="de Souza W."/>
        </authorList>
    </citation>
    <scope>NUCLEOTIDE SEQUENCE [LARGE SCALE GENOMIC DNA]</scope>
    <source>
        <strain evidence="3">K</strain>
    </source>
</reference>
<feature type="domain" description="BEACH-type PH" evidence="2">
    <location>
        <begin position="1746"/>
        <end position="1876"/>
    </location>
</feature>
<protein>
    <recommendedName>
        <fullName evidence="5">Beige/BEACH domain containing protein</fullName>
    </recommendedName>
</protein>
<keyword evidence="4" id="KW-1185">Reference proteome</keyword>
<dbReference type="Gene3D" id="2.130.10.10">
    <property type="entry name" value="YVTN repeat-like/Quinoprotein amine dehydrogenase"/>
    <property type="match status" value="1"/>
</dbReference>
<dbReference type="Pfam" id="PF02138">
    <property type="entry name" value="Beach"/>
    <property type="match status" value="1"/>
</dbReference>
<dbReference type="PANTHER" id="PTHR13743">
    <property type="entry name" value="BEIGE/BEACH-RELATED"/>
    <property type="match status" value="1"/>
</dbReference>
<dbReference type="SUPFAM" id="SSF50978">
    <property type="entry name" value="WD40 repeat-like"/>
    <property type="match status" value="1"/>
</dbReference>
<dbReference type="PROSITE" id="PS51783">
    <property type="entry name" value="PH_BEACH"/>
    <property type="match status" value="1"/>
</dbReference>
<dbReference type="PANTHER" id="PTHR13743:SF123">
    <property type="entry name" value="PROTEIN FAN"/>
    <property type="match status" value="1"/>
</dbReference>
<dbReference type="CDD" id="cd06071">
    <property type="entry name" value="Beach"/>
    <property type="match status" value="1"/>
</dbReference>
<dbReference type="VEuPathDB" id="TrichDB:TRFO_35079"/>
<dbReference type="InterPro" id="IPR036322">
    <property type="entry name" value="WD40_repeat_dom_sf"/>
</dbReference>
<dbReference type="EMBL" id="MLAK01001052">
    <property type="protein sequence ID" value="OHS98487.1"/>
    <property type="molecule type" value="Genomic_DNA"/>
</dbReference>
<feature type="domain" description="BEACH" evidence="1">
    <location>
        <begin position="1898"/>
        <end position="2190"/>
    </location>
</feature>
<dbReference type="SUPFAM" id="SSF81837">
    <property type="entry name" value="BEACH domain"/>
    <property type="match status" value="1"/>
</dbReference>
<dbReference type="InterPro" id="IPR036372">
    <property type="entry name" value="BEACH_dom_sf"/>
</dbReference>
<dbReference type="Proteomes" id="UP000179807">
    <property type="component" value="Unassembled WGS sequence"/>
</dbReference>
<name>A0A1J4JJG8_9EUKA</name>
<dbReference type="InterPro" id="IPR015943">
    <property type="entry name" value="WD40/YVTN_repeat-like_dom_sf"/>
</dbReference>
<evidence type="ECO:0000259" key="1">
    <source>
        <dbReference type="PROSITE" id="PS50197"/>
    </source>
</evidence>
<accession>A0A1J4JJG8</accession>
<proteinExistence type="predicted"/>
<dbReference type="InterPro" id="IPR023362">
    <property type="entry name" value="PH-BEACH_dom"/>
</dbReference>
<dbReference type="InterPro" id="IPR011011">
    <property type="entry name" value="Znf_FYVE_PHD"/>
</dbReference>
<comment type="caution">
    <text evidence="3">The sequence shown here is derived from an EMBL/GenBank/DDBJ whole genome shotgun (WGS) entry which is preliminary data.</text>
</comment>
<evidence type="ECO:0000313" key="3">
    <source>
        <dbReference type="EMBL" id="OHS98487.1"/>
    </source>
</evidence>
<dbReference type="SMART" id="SM01026">
    <property type="entry name" value="Beach"/>
    <property type="match status" value="1"/>
</dbReference>
<evidence type="ECO:0008006" key="5">
    <source>
        <dbReference type="Google" id="ProtNLM"/>
    </source>
</evidence>
<dbReference type="RefSeq" id="XP_068351624.1">
    <property type="nucleotide sequence ID" value="XM_068510047.1"/>
</dbReference>
<dbReference type="OrthoDB" id="10666080at2759"/>
<dbReference type="SUPFAM" id="SSF57903">
    <property type="entry name" value="FYVE/PHD zinc finger"/>
    <property type="match status" value="1"/>
</dbReference>
<gene>
    <name evidence="3" type="ORF">TRFO_35079</name>
</gene>
<dbReference type="InterPro" id="IPR050865">
    <property type="entry name" value="BEACH_Domain"/>
</dbReference>
<organism evidence="3 4">
    <name type="scientific">Tritrichomonas foetus</name>
    <dbReference type="NCBI Taxonomy" id="1144522"/>
    <lineage>
        <taxon>Eukaryota</taxon>
        <taxon>Metamonada</taxon>
        <taxon>Parabasalia</taxon>
        <taxon>Tritrichomonadida</taxon>
        <taxon>Tritrichomonadidae</taxon>
        <taxon>Tritrichomonas</taxon>
    </lineage>
</organism>
<dbReference type="SUPFAM" id="SSF50729">
    <property type="entry name" value="PH domain-like"/>
    <property type="match status" value="1"/>
</dbReference>
<dbReference type="Gene3D" id="1.10.1540.10">
    <property type="entry name" value="BEACH domain"/>
    <property type="match status" value="1"/>
</dbReference>
<sequence>MNQDVINSMAEMITLILVEFDKKDEDTQVRLLLQVIPFFQEILSSVTPKIARGNNQLLDASNMFITSTRKCLQTLTKDADSLQNLTSILNLFTSSCLAIECKDAISELVVTLFMYRDIPNAELKLWEDIFTNFFAKAELRVKFFNEGGFDQALIAFIDEPTNFLAILTLNQFAKYAEHFLQPEFSSDVSSLFVISKTLCELSIPSAHFIASILEKLSSSRTDYFIKYFGLSGGFSALADYILDHQEDDFLKYLEFFTSMGLMNAKRDNPVVAAMVAIISSEKCSKPIRHRILFFMEIIVKSSQTRDAPFTASQIQSLAENFPLDDIDAVNKFLALLTQIIIHTDFDFSSVLPTFMRFMTYQMFHEHDLSDLLSIFQLYPDFTSKFIDQLLDNMIGDDSVDDFSKMANKYDIFLPFLVQNFTNNLNQEKRKRVLRLTILANPFYTFQGSGTSCVHSIICKKDGYIFTDHIFDCVEELAEGKNDISSYLKFLSSTINSSPNFRNQCIEEKIHFRVISYYHRFQICGSVIFDFLANLAQNRYMPGFDFEVAEKLISLEFMKMNKDQILLLALGLPQNKQIQDGTLCFPSLLGYCSEYVFEDPYDLWICGEYALENWLKTTNKSIAEFPSIVNTACYNLKLNYLEDLINYPELFCRICQKLEPNPPLYVFLRGISSALEIKSQKAKSFCFWFKTFRNISKKPTTFLQLGTTTILNLIGNEVKSDSSTVLYQFLPDTWTFCYISIHSDTISISFDLNHSISFKVDKLSFIFGGKKCDCTWLIGGYIRFFADSISSEKLNSIKSVGVHSGKSFGECRIKYPTPIKQDDINYTVKPVTIYSLWNYIHNVETNLSFIFRRAMELLQQNNVKDAKFMLKSLCYLSKRNVVNQKISKFANFVSVLFNTSPEIIDDDVFETIVNTFVDDSKRTFNWRSFFLFISDFYLFCTSLSSKIIPTLFSLISTYPIEKDSVRQAIIIFISYFLSMPEFNHELDNSILEMIEILRPDPQLLLVFLTSYPGLLDGIVDNSTPYQIKSGDKNITTFIEMFARTRCTKFNQYYLLSVLPPHDSMLLVTALLQMPIDHLETSFLINSCFRNCFIKEAWINYLYICTHRSNTLIDPKKASLENFDLSYLDTLIRMISILVSACFNMKEVGYWTQLAGKLIEDLVKIVPTITEKSIKRKFKFYLLQLMTLGHKLDYDTPFPPFPNAQKAGDAMKYAQTRGIRFPDGLGQEYTFSDVTLNKKPEKVATVLKYILAATPSELYIRSHAPYHIHSDRSKEVNEQFDSNQSLLAKNWEVYVQHLVQNFEGVTSYGEIEDYRNNPLFEPIVRLLSTLALHFESLHPIIFYGMTITPNKFFLDLRAQVITKALELCKDTNTLRMSLIHIACESALCGWMTSQYTDIITLVYTILSHFKESKESFPLIFYYAVYFGFDIVPVVQIPQLMKLISDNKSHFVSSQFLQNFDLCLGIIGKMNTIFGSLPSQTFIPFWKYFGKSLKSSDSFSNNWTKYFPNLDKRVLLSAFTVMANDGIDPFLKWRTKHDDFTDIEIELNDFSEKLNDSCLTCINDLIEKTIQKRQAQTLEFVKESEHFLIHYSHKNTYSRTIAGSIRMISREIFIFENLFKIRERELFVSTIYGFKFNQNNNTDAPKRKALSILSDPLYPTRRLETSSLEYNIPSFPDGSDEQIFPGDETPPLKIQLTSYPKCVSDLFVYCEDQINFLLKYSPLQVHLRFAQFLNVSPQQNYAILHLVLNKGKPFSHACSCSILYGVDVLEGAFLAGEKYFMFVEGLKIISKNEAIFEHSNDLKAQCFYMFSILTGHLGKPRLIQGHPSIKWSSNEVISATQHLWLHKPFSIALFFLRGYNFVLNLNNKKDYTSLYSMFKKNASSNLDSAPPLSSARSPVNSARILQTKAKDAQYLWANGEIFTYTYLCMLNRYGKRLTADYTQYPVFPWIVADYTSTSVNQIINNSSTYRDLSLPIGQLNPDRLEHFDETYEDSEGEYYYGSHYMHFGCVMYYNFRLDPFSLIFYFFHKGWDHPFRLFTSIKNAWNTSLTATADIKEVVPQFFVVPELMTNKSCLPMNDQCANVELPNWAKNPRDFTTSLLKFLECNKVTSDIAGWIDLIFGEKARNQAAINAKNVYPSHCYPNNSVFTNHTEDDGEDLDEAEMGVMRESNAARIINFGQCPVQLFTKPHPTAKLEKRSWQSVESSSNWQTLRVESFSMPPYTSMVMSNYVITVNIKGSAILPNGQFVILKDNKVTITNKNYSSETVIELEESCNSTSTSTISISPDGLYLMVARDEGALIIARLFYSRGDVSHAKIIMSFGTEPNITATAISSAHFIAFAAHKNVISQYDLGLLQRIDEKIEFPFDIRKIEVDDIAAIFVVYGDKSIALCSISGEILFKETNINSNITASSITQLPEHFDDRFIVTGHEDGTVIFWGISFADNKFILLKNDQIVNEPILTISLSPNAQRMIVGSANNISHLEAIDSTLPHLKKTTYASVCACCNNDLKKGAAVCVECRRFICYKCGKKDTSTAIGTLKPTYTCTMCQQKIQLQGDGEY</sequence>